<feature type="region of interest" description="Disordered" evidence="1">
    <location>
        <begin position="416"/>
        <end position="488"/>
    </location>
</feature>
<evidence type="ECO:0000259" key="3">
    <source>
        <dbReference type="PROSITE" id="PS51462"/>
    </source>
</evidence>
<dbReference type="Gene3D" id="3.90.79.10">
    <property type="entry name" value="Nucleoside Triphosphate Pyrophosphohydrolase"/>
    <property type="match status" value="1"/>
</dbReference>
<dbReference type="VEuPathDB" id="TriTrypDB:BCY84_12663"/>
<dbReference type="VEuPathDB" id="TriTrypDB:TcG_06200"/>
<keyword evidence="2" id="KW-0812">Transmembrane</keyword>
<dbReference type="AlphaFoldDB" id="A0A2V2W5Q3"/>
<comment type="caution">
    <text evidence="4">The sequence shown here is derived from an EMBL/GenBank/DDBJ whole genome shotgun (WGS) entry which is preliminary data.</text>
</comment>
<dbReference type="OMA" id="CARVNEM"/>
<dbReference type="VEuPathDB" id="TriTrypDB:C4B63_45g224"/>
<dbReference type="VEuPathDB" id="TriTrypDB:ECC02_000976"/>
<dbReference type="PANTHER" id="PTHR12992:SF44">
    <property type="entry name" value="NUDIX HYDROLASE DOMAIN-CONTAINING PROTEIN"/>
    <property type="match status" value="1"/>
</dbReference>
<evidence type="ECO:0000313" key="5">
    <source>
        <dbReference type="Proteomes" id="UP000246078"/>
    </source>
</evidence>
<proteinExistence type="predicted"/>
<dbReference type="Proteomes" id="UP000246078">
    <property type="component" value="Unassembled WGS sequence"/>
</dbReference>
<dbReference type="VEuPathDB" id="TriTrypDB:TCDM_08193"/>
<reference evidence="4 5" key="1">
    <citation type="journal article" date="2018" name="Microb. Genom.">
        <title>Expanding an expanded genome: long-read sequencing of Trypanosoma cruzi.</title>
        <authorList>
            <person name="Berna L."/>
            <person name="Rodriguez M."/>
            <person name="Chiribao M.L."/>
            <person name="Parodi-Talice A."/>
            <person name="Pita S."/>
            <person name="Rijo G."/>
            <person name="Alvarez-Valin F."/>
            <person name="Robello C."/>
        </authorList>
    </citation>
    <scope>NUCLEOTIDE SEQUENCE [LARGE SCALE GENOMIC DNA]</scope>
    <source>
        <strain evidence="4 5">TCC</strain>
    </source>
</reference>
<dbReference type="InterPro" id="IPR015797">
    <property type="entry name" value="NUDIX_hydrolase-like_dom_sf"/>
</dbReference>
<name>A0A2V2W5Q3_TRYCR</name>
<dbReference type="VEuPathDB" id="TriTrypDB:TcCLB.508973.30"/>
<gene>
    <name evidence="4" type="ORF">C3747_171g112</name>
</gene>
<keyword evidence="2" id="KW-1133">Transmembrane helix</keyword>
<dbReference type="OrthoDB" id="77989at2759"/>
<keyword evidence="4" id="KW-0378">Hydrolase</keyword>
<dbReference type="InterPro" id="IPR045121">
    <property type="entry name" value="CoAse"/>
</dbReference>
<feature type="transmembrane region" description="Helical" evidence="2">
    <location>
        <begin position="334"/>
        <end position="356"/>
    </location>
</feature>
<dbReference type="PANTHER" id="PTHR12992">
    <property type="entry name" value="NUDIX HYDROLASE"/>
    <property type="match status" value="1"/>
</dbReference>
<dbReference type="VEuPathDB" id="TriTrypDB:TcBrA4_0000760"/>
<keyword evidence="2" id="KW-0472">Membrane</keyword>
<dbReference type="Pfam" id="PF00293">
    <property type="entry name" value="NUDIX"/>
    <property type="match status" value="1"/>
</dbReference>
<dbReference type="InterPro" id="IPR000086">
    <property type="entry name" value="NUDIX_hydrolase_dom"/>
</dbReference>
<dbReference type="VEuPathDB" id="TriTrypDB:Tc_MARK_8318"/>
<organism evidence="4 5">
    <name type="scientific">Trypanosoma cruzi</name>
    <dbReference type="NCBI Taxonomy" id="5693"/>
    <lineage>
        <taxon>Eukaryota</taxon>
        <taxon>Discoba</taxon>
        <taxon>Euglenozoa</taxon>
        <taxon>Kinetoplastea</taxon>
        <taxon>Metakinetoplastina</taxon>
        <taxon>Trypanosomatida</taxon>
        <taxon>Trypanosomatidae</taxon>
        <taxon>Trypanosoma</taxon>
        <taxon>Schizotrypanum</taxon>
    </lineage>
</organism>
<dbReference type="EMBL" id="PRFC01000171">
    <property type="protein sequence ID" value="PWV03685.1"/>
    <property type="molecule type" value="Genomic_DNA"/>
</dbReference>
<dbReference type="VEuPathDB" id="TriTrypDB:TCSYLVIO_009783"/>
<dbReference type="SUPFAM" id="SSF55811">
    <property type="entry name" value="Nudix"/>
    <property type="match status" value="1"/>
</dbReference>
<evidence type="ECO:0000256" key="2">
    <source>
        <dbReference type="SAM" id="Phobius"/>
    </source>
</evidence>
<evidence type="ECO:0000256" key="1">
    <source>
        <dbReference type="SAM" id="MobiDB-lite"/>
    </source>
</evidence>
<dbReference type="GO" id="GO:0010945">
    <property type="term" value="F:coenzyme A diphosphatase activity"/>
    <property type="evidence" value="ECO:0007669"/>
    <property type="project" value="InterPro"/>
</dbReference>
<protein>
    <submittedName>
        <fullName evidence="4">Putative NUDIX family hydrolase</fullName>
    </submittedName>
</protein>
<sequence length="503" mass="55893">MALPAADVKFLLSIAQRMGERHLHVYVPGARRSAIAIVLRFGDAEQQRAAHRLLACRDAGLSSLQLLQPLTSAANTAVPSSLCILFVRRADLAADRWSGNVTFPGGRRDAGDASDLRAVQREVGQMLGIPLHSKEFILLGRLRDYPIRSRHVQAVRAVQSRFVFLHTGDMTPTVRFARHEVDAVQWVPINALTVEHVDEGSLCHPIGCFVHASNADARLLLAEVFSHTHLAFPSVQLPGQWRVWGLALRSASELLSLDDRASIDWPLVSSNNLWLQHLIIDAFHGYYEALYTFYRVRARVRFTDTAVKTKYMVLPPTADSILWGVPERVVLRHFFFFCFDVALLFFAIYFVAAMIFTASIVFRTALGWIDVDGGKERSTAYYAENAHSLVDSMQMMHQRRGGRVNDAAAIRRNTTLPSMESTGPSPPSPHPTTVPLEDGDLMTETATADGETEHRVLGSDIGSSDERGKSDGGEPLPSSLLNTDDRDAFRHTVEAVEERKSCR</sequence>
<dbReference type="VEuPathDB" id="TriTrypDB:TcCL_NonESM07376"/>
<dbReference type="VEuPathDB" id="TriTrypDB:C3747_171g112"/>
<dbReference type="VEuPathDB" id="TriTrypDB:TcCLB.508547.130"/>
<evidence type="ECO:0000313" key="4">
    <source>
        <dbReference type="EMBL" id="PWV03685.1"/>
    </source>
</evidence>
<dbReference type="PROSITE" id="PS51462">
    <property type="entry name" value="NUDIX"/>
    <property type="match status" value="1"/>
</dbReference>
<feature type="domain" description="Nudix hydrolase" evidence="3">
    <location>
        <begin position="69"/>
        <end position="210"/>
    </location>
</feature>
<accession>A0A2V2W5Q3</accession>